<evidence type="ECO:0000313" key="1">
    <source>
        <dbReference type="EMBL" id="ACO74992.1"/>
    </source>
</evidence>
<dbReference type="AlphaFoldDB" id="C1D952"/>
<evidence type="ECO:0000313" key="2">
    <source>
        <dbReference type="Proteomes" id="UP000002010"/>
    </source>
</evidence>
<proteinExistence type="predicted"/>
<dbReference type="Proteomes" id="UP000002010">
    <property type="component" value="Chromosome"/>
</dbReference>
<dbReference type="KEGG" id="lhk:LHK_02008"/>
<protein>
    <submittedName>
        <fullName evidence="1">Uncharacterized protein</fullName>
    </submittedName>
</protein>
<dbReference type="HOGENOM" id="CLU_3235404_0_0_4"/>
<dbReference type="EMBL" id="CP001154">
    <property type="protein sequence ID" value="ACO74992.1"/>
    <property type="molecule type" value="Genomic_DNA"/>
</dbReference>
<reference evidence="1 2" key="1">
    <citation type="journal article" date="2009" name="PLoS Genet.">
        <title>The complete genome and proteome of Laribacter hongkongensis reveal potential mechanisms for adaptations to different temperatures and habitats.</title>
        <authorList>
            <person name="Woo P.C."/>
            <person name="Lau S.K."/>
            <person name="Tse H."/>
            <person name="Teng J.L."/>
            <person name="Curreem S.O."/>
            <person name="Tsang A.K."/>
            <person name="Fan R.Y."/>
            <person name="Wong G.K."/>
            <person name="Huang Y."/>
            <person name="Loman N.J."/>
            <person name="Snyder L.A."/>
            <person name="Cai J.J."/>
            <person name="Huang J.D."/>
            <person name="Mak W."/>
            <person name="Pallen M.J."/>
            <person name="Lok S."/>
            <person name="Yuen K.Y."/>
        </authorList>
    </citation>
    <scope>NUCLEOTIDE SEQUENCE [LARGE SCALE GENOMIC DNA]</scope>
    <source>
        <strain evidence="1 2">HLHK9</strain>
    </source>
</reference>
<name>C1D952_LARHH</name>
<sequence>MALPSSQAWITGSYLYDLATDQDEPVDPFEFLRNLVFTRRQAA</sequence>
<accession>C1D952</accession>
<gene>
    <name evidence="1" type="ordered locus">LHK_02008</name>
</gene>
<dbReference type="STRING" id="557598.LHK_02008"/>
<keyword evidence="2" id="KW-1185">Reference proteome</keyword>
<organism evidence="1 2">
    <name type="scientific">Laribacter hongkongensis (strain HLHK9)</name>
    <dbReference type="NCBI Taxonomy" id="557598"/>
    <lineage>
        <taxon>Bacteria</taxon>
        <taxon>Pseudomonadati</taxon>
        <taxon>Pseudomonadota</taxon>
        <taxon>Betaproteobacteria</taxon>
        <taxon>Neisseriales</taxon>
        <taxon>Aquaspirillaceae</taxon>
        <taxon>Laribacter</taxon>
    </lineage>
</organism>